<dbReference type="Pfam" id="PF08334">
    <property type="entry name" value="T2SSG"/>
    <property type="match status" value="1"/>
</dbReference>
<proteinExistence type="predicted"/>
<dbReference type="InterPro" id="IPR013545">
    <property type="entry name" value="T2SS_protein-GspG_C"/>
</dbReference>
<evidence type="ECO:0000256" key="1">
    <source>
        <dbReference type="SAM" id="MobiDB-lite"/>
    </source>
</evidence>
<evidence type="ECO:0000313" key="3">
    <source>
        <dbReference type="EMBL" id="QDV72832.1"/>
    </source>
</evidence>
<protein>
    <submittedName>
        <fullName evidence="3">Bacterial type II secretion system protein G</fullName>
    </submittedName>
</protein>
<feature type="domain" description="Type II secretion system protein GspG C-terminal" evidence="2">
    <location>
        <begin position="99"/>
        <end position="177"/>
    </location>
</feature>
<dbReference type="AlphaFoldDB" id="A0A518K4W4"/>
<organism evidence="3 4">
    <name type="scientific">Botrimarina mediterranea</name>
    <dbReference type="NCBI Taxonomy" id="2528022"/>
    <lineage>
        <taxon>Bacteria</taxon>
        <taxon>Pseudomonadati</taxon>
        <taxon>Planctomycetota</taxon>
        <taxon>Planctomycetia</taxon>
        <taxon>Pirellulales</taxon>
        <taxon>Lacipirellulaceae</taxon>
        <taxon>Botrimarina</taxon>
    </lineage>
</organism>
<keyword evidence="4" id="KW-1185">Reference proteome</keyword>
<feature type="region of interest" description="Disordered" evidence="1">
    <location>
        <begin position="174"/>
        <end position="221"/>
    </location>
</feature>
<name>A0A518K4W4_9BACT</name>
<dbReference type="KEGG" id="bmei:Spa11_10140"/>
<reference evidence="3 4" key="1">
    <citation type="submission" date="2019-02" db="EMBL/GenBank/DDBJ databases">
        <title>Deep-cultivation of Planctomycetes and their phenomic and genomic characterization uncovers novel biology.</title>
        <authorList>
            <person name="Wiegand S."/>
            <person name="Jogler M."/>
            <person name="Boedeker C."/>
            <person name="Pinto D."/>
            <person name="Vollmers J."/>
            <person name="Rivas-Marin E."/>
            <person name="Kohn T."/>
            <person name="Peeters S.H."/>
            <person name="Heuer A."/>
            <person name="Rast P."/>
            <person name="Oberbeckmann S."/>
            <person name="Bunk B."/>
            <person name="Jeske O."/>
            <person name="Meyerdierks A."/>
            <person name="Storesund J.E."/>
            <person name="Kallscheuer N."/>
            <person name="Luecker S."/>
            <person name="Lage O.M."/>
            <person name="Pohl T."/>
            <person name="Merkel B.J."/>
            <person name="Hornburger P."/>
            <person name="Mueller R.-W."/>
            <person name="Bruemmer F."/>
            <person name="Labrenz M."/>
            <person name="Spormann A.M."/>
            <person name="Op den Camp H."/>
            <person name="Overmann J."/>
            <person name="Amann R."/>
            <person name="Jetten M.S.M."/>
            <person name="Mascher T."/>
            <person name="Medema M.H."/>
            <person name="Devos D.P."/>
            <person name="Kaster A.-K."/>
            <person name="Ovreas L."/>
            <person name="Rohde M."/>
            <person name="Galperin M.Y."/>
            <person name="Jogler C."/>
        </authorList>
    </citation>
    <scope>NUCLEOTIDE SEQUENCE [LARGE SCALE GENOMIC DNA]</scope>
    <source>
        <strain evidence="3 4">Spa11</strain>
    </source>
</reference>
<sequence length="221" mass="24249">MHRRGDVHELWLEGFFDANQTLRVTVSYWNRLKEIASIPDSVARRVAYSNFVEDLRRIDHAALKAKSLQEGHAPAIANGEVVGAIFVANLFPDAGAVFDAADSTIARQRLTLLAAALKLHQLRHGEYPDALDALAPDPLAEIPLDPFTNEPFVYERRDEGFAIWSLGRNGVDDGGSDQSGEFVDGEYAPIDWTGERPKPNGPDDVVVRLPAPTLELPGAGR</sequence>
<dbReference type="Proteomes" id="UP000316426">
    <property type="component" value="Chromosome"/>
</dbReference>
<evidence type="ECO:0000259" key="2">
    <source>
        <dbReference type="Pfam" id="PF08334"/>
    </source>
</evidence>
<gene>
    <name evidence="3" type="ORF">Spa11_10140</name>
</gene>
<dbReference type="EMBL" id="CP036349">
    <property type="protein sequence ID" value="QDV72832.1"/>
    <property type="molecule type" value="Genomic_DNA"/>
</dbReference>
<accession>A0A518K4W4</accession>
<dbReference type="Gene3D" id="3.30.700.10">
    <property type="entry name" value="Glycoprotein, Type 4 Pilin"/>
    <property type="match status" value="1"/>
</dbReference>
<dbReference type="SUPFAM" id="SSF54523">
    <property type="entry name" value="Pili subunits"/>
    <property type="match status" value="1"/>
</dbReference>
<dbReference type="InterPro" id="IPR045584">
    <property type="entry name" value="Pilin-like"/>
</dbReference>
<evidence type="ECO:0000313" key="4">
    <source>
        <dbReference type="Proteomes" id="UP000316426"/>
    </source>
</evidence>